<proteinExistence type="predicted"/>
<evidence type="ECO:0000313" key="2">
    <source>
        <dbReference type="EMBL" id="MDT8900249.1"/>
    </source>
</evidence>
<feature type="domain" description="DUF7768" evidence="1">
    <location>
        <begin position="34"/>
        <end position="131"/>
    </location>
</feature>
<dbReference type="Gene3D" id="3.40.50.10400">
    <property type="entry name" value="Hypothetical protein PA1492"/>
    <property type="match status" value="1"/>
</dbReference>
<gene>
    <name evidence="2" type="ORF">Q4T40_03220</name>
</gene>
<dbReference type="InterPro" id="IPR056670">
    <property type="entry name" value="DUF7768"/>
</dbReference>
<accession>A0ABU3NTV0</accession>
<organism evidence="2 3">
    <name type="scientific">Anaeroselena agilis</name>
    <dbReference type="NCBI Taxonomy" id="3063788"/>
    <lineage>
        <taxon>Bacteria</taxon>
        <taxon>Bacillati</taxon>
        <taxon>Bacillota</taxon>
        <taxon>Negativicutes</taxon>
        <taxon>Acetonemataceae</taxon>
        <taxon>Anaeroselena</taxon>
    </lineage>
</organism>
<dbReference type="Proteomes" id="UP001254848">
    <property type="component" value="Unassembled WGS sequence"/>
</dbReference>
<evidence type="ECO:0000259" key="1">
    <source>
        <dbReference type="Pfam" id="PF24963"/>
    </source>
</evidence>
<reference evidence="2 3" key="1">
    <citation type="submission" date="2023-07" db="EMBL/GenBank/DDBJ databases">
        <title>The novel representative of Negativicutes class, Anaeroselena agilis gen. nov. sp. nov.</title>
        <authorList>
            <person name="Prokofeva M.I."/>
            <person name="Elcheninov A.G."/>
            <person name="Klyukina A."/>
            <person name="Kublanov I.V."/>
            <person name="Frolov E.N."/>
            <person name="Podosokorskaya O.A."/>
        </authorList>
    </citation>
    <scope>NUCLEOTIDE SEQUENCE [LARGE SCALE GENOMIC DNA]</scope>
    <source>
        <strain evidence="2 3">4137-cl</strain>
    </source>
</reference>
<dbReference type="Pfam" id="PF24963">
    <property type="entry name" value="DUF7768"/>
    <property type="match status" value="1"/>
</dbReference>
<evidence type="ECO:0000313" key="3">
    <source>
        <dbReference type="Proteomes" id="UP001254848"/>
    </source>
</evidence>
<name>A0ABU3NTV0_9FIRM</name>
<dbReference type="RefSeq" id="WP_413778804.1">
    <property type="nucleotide sequence ID" value="NZ_JAUOZS010000001.1"/>
</dbReference>
<comment type="caution">
    <text evidence="2">The sequence shown here is derived from an EMBL/GenBank/DDBJ whole genome shotgun (WGS) entry which is preliminary data.</text>
</comment>
<protein>
    <submittedName>
        <fullName evidence="2">DUF4406 domain-containing protein</fullName>
    </submittedName>
</protein>
<sequence>MDRRNSEGYPDLTAAEALANVAREERAKSKQYRPLVYICSPFAGETEYNISRARGYCRFAVGNGCIPLAPHLHFPQFMDDDDRKQRELGIFFALVLLGKCDEVWVFGGRVSDGMAREIDTARQRGIQVRRFNEKCEEVQGA</sequence>
<dbReference type="EMBL" id="JAUOZS010000001">
    <property type="protein sequence ID" value="MDT8900249.1"/>
    <property type="molecule type" value="Genomic_DNA"/>
</dbReference>
<keyword evidence="3" id="KW-1185">Reference proteome</keyword>